<evidence type="ECO:0000313" key="6">
    <source>
        <dbReference type="Proteomes" id="UP000605986"/>
    </source>
</evidence>
<feature type="repeat" description="ANK" evidence="3">
    <location>
        <begin position="1605"/>
        <end position="1648"/>
    </location>
</feature>
<dbReference type="Proteomes" id="UP000605986">
    <property type="component" value="Unassembled WGS sequence"/>
</dbReference>
<dbReference type="Pfam" id="PF13637">
    <property type="entry name" value="Ank_4"/>
    <property type="match status" value="1"/>
</dbReference>
<keyword evidence="6" id="KW-1185">Reference proteome</keyword>
<dbReference type="SUPFAM" id="SSF48403">
    <property type="entry name" value="Ankyrin repeat"/>
    <property type="match status" value="5"/>
</dbReference>
<dbReference type="SUPFAM" id="SSF52540">
    <property type="entry name" value="P-loop containing nucleoside triphosphate hydrolases"/>
    <property type="match status" value="1"/>
</dbReference>
<name>A0A8H4KTU9_9HYPO</name>
<dbReference type="PROSITE" id="PS50297">
    <property type="entry name" value="ANK_REP_REGION"/>
    <property type="match status" value="7"/>
</dbReference>
<protein>
    <submittedName>
        <fullName evidence="5">Ankyrin-3</fullName>
    </submittedName>
</protein>
<dbReference type="PANTHER" id="PTHR24198:SF165">
    <property type="entry name" value="ANKYRIN REPEAT-CONTAINING PROTEIN-RELATED"/>
    <property type="match status" value="1"/>
</dbReference>
<reference evidence="5" key="1">
    <citation type="submission" date="2020-01" db="EMBL/GenBank/DDBJ databases">
        <title>Identification and distribution of gene clusters putatively required for synthesis of sphingolipid metabolism inhibitors in phylogenetically diverse species of the filamentous fungus Fusarium.</title>
        <authorList>
            <person name="Kim H.-S."/>
            <person name="Busman M."/>
            <person name="Brown D.W."/>
            <person name="Divon H."/>
            <person name="Uhlig S."/>
            <person name="Proctor R.H."/>
        </authorList>
    </citation>
    <scope>NUCLEOTIDE SEQUENCE</scope>
    <source>
        <strain evidence="5">NRRL 53441</strain>
    </source>
</reference>
<feature type="repeat" description="ANK" evidence="3">
    <location>
        <begin position="614"/>
        <end position="646"/>
    </location>
</feature>
<gene>
    <name evidence="5" type="ORF">F53441_836</name>
</gene>
<evidence type="ECO:0000256" key="3">
    <source>
        <dbReference type="PROSITE-ProRule" id="PRU00023"/>
    </source>
</evidence>
<feature type="repeat" description="ANK" evidence="3">
    <location>
        <begin position="811"/>
        <end position="851"/>
    </location>
</feature>
<feature type="domain" description="Nephrocystin 3-like N-terminal" evidence="4">
    <location>
        <begin position="55"/>
        <end position="213"/>
    </location>
</feature>
<dbReference type="Gene3D" id="3.40.50.300">
    <property type="entry name" value="P-loop containing nucleotide triphosphate hydrolases"/>
    <property type="match status" value="1"/>
</dbReference>
<dbReference type="PANTHER" id="PTHR24198">
    <property type="entry name" value="ANKYRIN REPEAT AND PROTEIN KINASE DOMAIN-CONTAINING PROTEIN"/>
    <property type="match status" value="1"/>
</dbReference>
<dbReference type="OrthoDB" id="21416at2759"/>
<feature type="repeat" description="ANK" evidence="3">
    <location>
        <begin position="1217"/>
        <end position="1249"/>
    </location>
</feature>
<dbReference type="InterPro" id="IPR027417">
    <property type="entry name" value="P-loop_NTPase"/>
</dbReference>
<evidence type="ECO:0000313" key="5">
    <source>
        <dbReference type="EMBL" id="KAF4457192.1"/>
    </source>
</evidence>
<evidence type="ECO:0000256" key="2">
    <source>
        <dbReference type="ARBA" id="ARBA00023043"/>
    </source>
</evidence>
<dbReference type="PROSITE" id="PS50088">
    <property type="entry name" value="ANK_REPEAT"/>
    <property type="match status" value="7"/>
</dbReference>
<dbReference type="Gene3D" id="1.25.40.20">
    <property type="entry name" value="Ankyrin repeat-containing domain"/>
    <property type="match status" value="7"/>
</dbReference>
<feature type="repeat" description="ANK" evidence="3">
    <location>
        <begin position="723"/>
        <end position="755"/>
    </location>
</feature>
<evidence type="ECO:0000256" key="1">
    <source>
        <dbReference type="ARBA" id="ARBA00022737"/>
    </source>
</evidence>
<dbReference type="EMBL" id="JAADJG010000032">
    <property type="protein sequence ID" value="KAF4457192.1"/>
    <property type="molecule type" value="Genomic_DNA"/>
</dbReference>
<dbReference type="Pfam" id="PF24883">
    <property type="entry name" value="NPHP3_N"/>
    <property type="match status" value="1"/>
</dbReference>
<keyword evidence="2 3" id="KW-0040">ANK repeat</keyword>
<accession>A0A8H4KTU9</accession>
<dbReference type="SMART" id="SM00248">
    <property type="entry name" value="ANK"/>
    <property type="match status" value="26"/>
</dbReference>
<dbReference type="Pfam" id="PF00023">
    <property type="entry name" value="Ank"/>
    <property type="match status" value="1"/>
</dbReference>
<keyword evidence="1" id="KW-0677">Repeat</keyword>
<feature type="repeat" description="ANK" evidence="3">
    <location>
        <begin position="581"/>
        <end position="613"/>
    </location>
</feature>
<proteinExistence type="predicted"/>
<dbReference type="InterPro" id="IPR056884">
    <property type="entry name" value="NPHP3-like_N"/>
</dbReference>
<comment type="caution">
    <text evidence="5">The sequence shown here is derived from an EMBL/GenBank/DDBJ whole genome shotgun (WGS) entry which is preliminary data.</text>
</comment>
<sequence>MPKSANTADEYDFVDHQETALSPETVAELREWLQPTDYLAESGEYRRHLLSQAPGTGLWICETEKYRKWHDSPDHGSLWIKGVPGAGKSVMAASLIQHLRTTENCPVLFFFFRNIVAANFSPRALIQDWLAQLLPHSPKLQFALQPRLMTSLAETSDNDLIDLFLDGVSCVPKLYCVGDALDEMSTDNTPFLNKLNSLATHRPRTLKLLMTSRPSRNLQSTLRDSSIVHISLQQRLVDVDILAYLNHRFDMSPKLDHHLHLKTDIINMVAQKSEGLFLYAKLTMDQVENSLQSNTTLDIKALEESLPVGLEQTYTGMLAKQRKEHGVTVEVQLLILEAVIHASRPLRLNELASLLKCIRPDIAQPNAFKALVTSSCGSLIEILEDETLQVIHHSFTEFLRGDTRSDTVVGASDFPIIYSPQAHKHMAMSCLQYLQDGSLLLDSEKSNTPVIDPSVTFKTPRHLIGFEWHRHGLADESDAFRYRDARLQYPFLSYAVENWSYHASHYDVADEEFFNAITGFLNPGSLSFLRWLVIHWGSTSTEKGSNEGIPTALHIAAFAGLSELALKLLQQGISVAKADAQERVPLHWAAANGHTKLVSLLIQHGTDPDAVDGRGLKPIHLAALRNYSEAVTLLLEAGVKPNTAKTKEDRRGHLSGGERLTKGECPIFYASRAGHTETIIAMIPFCEPDMLEQLLCQCCKYGQTDAVLAILNNSSVSPNATFDGATALYFACSKPKAKCVAALIEAGAEVNKVSQWLVRPKIYGSWPERRNKEAPLHRLAEVWNHKNDSEGQEALRILVKAGADLEQLDGHGSTPLHIAACDPEYEDESLNKLSALKALVKEGANVKAIGPPPERNNILHEVLSHSKDLEVVKLLVEHGCDVMEKNGNEESPLICAVDSSDCIQTSRLLSSFNLRRTSVVEYLLNQGADPGCKDKDGRTPVESAMSCDVDLFKLLLSRCKDKHLKHSCWFGLSGIYPEDSFTEHLEILVAEGMDMEMRDENGDTLFLRCLGDGSNELLRILRDHGARADAKDADGNTALHRLCIKNSEMETLKEFVDQGINPLEANNNGDTLLHVVAKRYKGTEHAANLLRWLISLDIPVNSVNSQGATPLHIYQKHGRQRTDFHNNKLTHFLDVLNMNGEVNLEIRDNDGLSPFHLAAMRSEFEVASFMSLGADLNHLTSDSQNILHLACRARKANIVGQILESLPDIDIDQQDKYGRTPLHYACSSGEPESVAWLLGYAAATYKKANDGSTVLHACADIKMEQNMWNIREKRADWLRSPSEDPLRPRSDNTYFNKPWYPAERRNPEMAVRKQSFPGVSNIIKMLVNHGIDVGELDICGKTALDWALYAGFAEFADVFAEQEELFELSIKHLDKEKDPQKFTYERPSTKRGKTDDAERVELIRKGIKIQMLLTRSKSCFDTMRHDEATFRTLVERPDTVLGILPVDDMARLVDECFNLTPLESPAYNLIQQLMKPSACQLIDHLAVIEKEPALVKYYSTYENVAARFEKQRLEGEYPKCVMTALAVACSQEESNMLTLKLLVEKLNVDINAPAATSLERCDNTSEIQPGSRPIHILAEADHYWQVEGLRYLLDNGADINALDKDGQTALHVAAVGLQYVEGFVKGMWKSLVVKTLLDRGADINALDKDSLSPLHKASSAPDIMKELLSRGANAYIGKQSPLFPAIADQCLATLEALLDHGLSVDTLDESQHSRDVHHKLAESRRVYPLLCAAFNKDFNRRVRYSVPLLRTLIERGASLYLPLNDTETLVHFLFEYPEYEVAGQLLEEPCVSGIDFNHRDQRGRTVLISACDWRETLPGFNYRHWDKFVTGPPVRMLDLGADATLVDHSGDTALHHLLRNPGQADSVLIDFINRDEVAPTLFQKDKEGYLPFHYALRVLRPRVCEAFLAKGAELLEPDPQGWTALHYIASQCLVHHQNYSSGGLEIELGGDWFDQCLSLWRKFLLQGGSINVVDKAGNTPLQRYMSSPRDSKACHLDHYSALFPEDSGVDIFAVNNAGEGVLHKIASRKDFYYTKDGHDKDMFVFMMERGLDPLKEDVMGRSALDVASACEKDDIVALLARK</sequence>
<feature type="repeat" description="ANK" evidence="3">
    <location>
        <begin position="1569"/>
        <end position="1604"/>
    </location>
</feature>
<dbReference type="InterPro" id="IPR036770">
    <property type="entry name" value="Ankyrin_rpt-contain_sf"/>
</dbReference>
<evidence type="ECO:0000259" key="4">
    <source>
        <dbReference type="Pfam" id="PF24883"/>
    </source>
</evidence>
<dbReference type="Pfam" id="PF12796">
    <property type="entry name" value="Ank_2"/>
    <property type="match status" value="4"/>
</dbReference>
<dbReference type="PRINTS" id="PR01415">
    <property type="entry name" value="ANKYRIN"/>
</dbReference>
<dbReference type="InterPro" id="IPR002110">
    <property type="entry name" value="Ankyrin_rpt"/>
</dbReference>
<organism evidence="5 6">
    <name type="scientific">Fusarium austroafricanum</name>
    <dbReference type="NCBI Taxonomy" id="2364996"/>
    <lineage>
        <taxon>Eukaryota</taxon>
        <taxon>Fungi</taxon>
        <taxon>Dikarya</taxon>
        <taxon>Ascomycota</taxon>
        <taxon>Pezizomycotina</taxon>
        <taxon>Sordariomycetes</taxon>
        <taxon>Hypocreomycetidae</taxon>
        <taxon>Hypocreales</taxon>
        <taxon>Nectriaceae</taxon>
        <taxon>Fusarium</taxon>
        <taxon>Fusarium concolor species complex</taxon>
    </lineage>
</organism>